<dbReference type="SMART" id="SM00226">
    <property type="entry name" value="LMWPc"/>
    <property type="match status" value="1"/>
</dbReference>
<name>A0A2P6VLC1_9CHLO</name>
<keyword evidence="5" id="KW-1185">Reference proteome</keyword>
<feature type="region of interest" description="Disordered" evidence="2">
    <location>
        <begin position="217"/>
        <end position="242"/>
    </location>
</feature>
<feature type="region of interest" description="Disordered" evidence="2">
    <location>
        <begin position="42"/>
        <end position="62"/>
    </location>
</feature>
<accession>A0A2P6VLC1</accession>
<evidence type="ECO:0000313" key="5">
    <source>
        <dbReference type="Proteomes" id="UP000239649"/>
    </source>
</evidence>
<dbReference type="Proteomes" id="UP000239649">
    <property type="component" value="Unassembled WGS sequence"/>
</dbReference>
<reference evidence="4 5" key="1">
    <citation type="journal article" date="2018" name="Plant J.">
        <title>Genome sequences of Chlorella sorokiniana UTEX 1602 and Micractinium conductrix SAG 241.80: implications to maltose excretion by a green alga.</title>
        <authorList>
            <person name="Arriola M.B."/>
            <person name="Velmurugan N."/>
            <person name="Zhang Y."/>
            <person name="Plunkett M.H."/>
            <person name="Hondzo H."/>
            <person name="Barney B.M."/>
        </authorList>
    </citation>
    <scope>NUCLEOTIDE SEQUENCE [LARGE SCALE GENOMIC DNA]</scope>
    <source>
        <strain evidence="4 5">SAG 241.80</strain>
    </source>
</reference>
<dbReference type="EC" id="3.1.3.48" evidence="1"/>
<evidence type="ECO:0000256" key="1">
    <source>
        <dbReference type="ARBA" id="ARBA00013064"/>
    </source>
</evidence>
<feature type="region of interest" description="Disordered" evidence="2">
    <location>
        <begin position="1"/>
        <end position="29"/>
    </location>
</feature>
<feature type="domain" description="Phosphotyrosine protein phosphatase I" evidence="3">
    <location>
        <begin position="91"/>
        <end position="272"/>
    </location>
</feature>
<feature type="compositionally biased region" description="Gly residues" evidence="2">
    <location>
        <begin position="287"/>
        <end position="305"/>
    </location>
</feature>
<dbReference type="InterPro" id="IPR036196">
    <property type="entry name" value="Ptyr_pPase_sf"/>
</dbReference>
<comment type="caution">
    <text evidence="4">The sequence shown here is derived from an EMBL/GenBank/DDBJ whole genome shotgun (WGS) entry which is preliminary data.</text>
</comment>
<dbReference type="Gene3D" id="3.40.50.2300">
    <property type="match status" value="1"/>
</dbReference>
<dbReference type="Pfam" id="PF01451">
    <property type="entry name" value="LMWPc"/>
    <property type="match status" value="1"/>
</dbReference>
<dbReference type="GO" id="GO:0004725">
    <property type="term" value="F:protein tyrosine phosphatase activity"/>
    <property type="evidence" value="ECO:0007669"/>
    <property type="project" value="UniProtKB-EC"/>
</dbReference>
<organism evidence="4 5">
    <name type="scientific">Micractinium conductrix</name>
    <dbReference type="NCBI Taxonomy" id="554055"/>
    <lineage>
        <taxon>Eukaryota</taxon>
        <taxon>Viridiplantae</taxon>
        <taxon>Chlorophyta</taxon>
        <taxon>core chlorophytes</taxon>
        <taxon>Trebouxiophyceae</taxon>
        <taxon>Chlorellales</taxon>
        <taxon>Chlorellaceae</taxon>
        <taxon>Chlorella clade</taxon>
        <taxon>Micractinium</taxon>
    </lineage>
</organism>
<dbReference type="SUPFAM" id="SSF52788">
    <property type="entry name" value="Phosphotyrosine protein phosphatases I"/>
    <property type="match status" value="1"/>
</dbReference>
<dbReference type="PANTHER" id="PTHR11717:SF7">
    <property type="entry name" value="LOW MOLECULAR WEIGHT PHOSPHOTYROSINE PROTEIN PHOSPHATASE"/>
    <property type="match status" value="1"/>
</dbReference>
<sequence length="336" mass="34638">MSSILALGSPLATSSGSGSGSGRRHACQHRYHAAAAAAATRSLRARAGTSTPQQQDAASLDVSGAVVQPSFRSAPWQPNEGEAGTASGPEARVLMVSESGVCRAVLAAAALKQLLEERGLGGRVDVDCRASRNYCVGDGPDPNAALVAAELDWELPRGYMAEQFNEARDIVAYDLVLVVDKFVAADVLREVSVWDTIQTWGKGNYSSKVRRLGEFSQPQAAAPAAGGKPKAHPDAADIGDPLYGNVGGEDELAAVRSAAASIRRACEGFADFLCAIERQHSQAAEASGGGGSGEAGGSESSGGGAKAQQRLGEALVAAAREMAPVEWLVPPMLQAR</sequence>
<protein>
    <recommendedName>
        <fullName evidence="1">protein-tyrosine-phosphatase</fullName>
        <ecNumber evidence="1">3.1.3.48</ecNumber>
    </recommendedName>
</protein>
<evidence type="ECO:0000256" key="2">
    <source>
        <dbReference type="SAM" id="MobiDB-lite"/>
    </source>
</evidence>
<dbReference type="OrthoDB" id="3388at2759"/>
<dbReference type="InterPro" id="IPR023485">
    <property type="entry name" value="Ptyr_pPase"/>
</dbReference>
<feature type="region of interest" description="Disordered" evidence="2">
    <location>
        <begin position="284"/>
        <end position="309"/>
    </location>
</feature>
<evidence type="ECO:0000259" key="3">
    <source>
        <dbReference type="SMART" id="SM00226"/>
    </source>
</evidence>
<dbReference type="InterPro" id="IPR050438">
    <property type="entry name" value="LMW_PTPase"/>
</dbReference>
<dbReference type="PANTHER" id="PTHR11717">
    <property type="entry name" value="LOW MOLECULAR WEIGHT PROTEIN TYROSINE PHOSPHATASE"/>
    <property type="match status" value="1"/>
</dbReference>
<gene>
    <name evidence="4" type="ORF">C2E20_2031</name>
</gene>
<feature type="compositionally biased region" description="Polar residues" evidence="2">
    <location>
        <begin position="48"/>
        <end position="57"/>
    </location>
</feature>
<proteinExistence type="predicted"/>
<dbReference type="STRING" id="554055.A0A2P6VLC1"/>
<dbReference type="EMBL" id="LHPF02000003">
    <property type="protein sequence ID" value="PSC74893.1"/>
    <property type="molecule type" value="Genomic_DNA"/>
</dbReference>
<dbReference type="AlphaFoldDB" id="A0A2P6VLC1"/>
<evidence type="ECO:0000313" key="4">
    <source>
        <dbReference type="EMBL" id="PSC74893.1"/>
    </source>
</evidence>
<feature type="compositionally biased region" description="Low complexity" evidence="2">
    <location>
        <begin position="217"/>
        <end position="228"/>
    </location>
</feature>